<dbReference type="InterPro" id="IPR011257">
    <property type="entry name" value="DNA_glycosylase"/>
</dbReference>
<feature type="region of interest" description="Disordered" evidence="1">
    <location>
        <begin position="1"/>
        <end position="22"/>
    </location>
</feature>
<dbReference type="SUPFAM" id="SSF48150">
    <property type="entry name" value="DNA-glycosylase"/>
    <property type="match status" value="1"/>
</dbReference>
<dbReference type="InterPro" id="IPR023170">
    <property type="entry name" value="HhH_base_excis_C"/>
</dbReference>
<name>A0A238FMZ7_9BASI</name>
<gene>
    <name evidence="3" type="ORF">BQ2448_7189</name>
</gene>
<protein>
    <submittedName>
        <fullName evidence="3">BQ2448_7189 protein</fullName>
    </submittedName>
</protein>
<evidence type="ECO:0000313" key="4">
    <source>
        <dbReference type="Proteomes" id="UP000198372"/>
    </source>
</evidence>
<dbReference type="STRING" id="269621.A0A238FMZ7"/>
<proteinExistence type="predicted"/>
<dbReference type="OrthoDB" id="5607at2759"/>
<keyword evidence="4" id="KW-1185">Reference proteome</keyword>
<evidence type="ECO:0000259" key="2">
    <source>
        <dbReference type="SMART" id="SM00478"/>
    </source>
</evidence>
<dbReference type="GO" id="GO:0000702">
    <property type="term" value="F:oxidized base lesion DNA N-glycosylase activity"/>
    <property type="evidence" value="ECO:0007669"/>
    <property type="project" value="UniProtKB-ARBA"/>
</dbReference>
<dbReference type="EMBL" id="FMSP01000017">
    <property type="protein sequence ID" value="SCV73264.1"/>
    <property type="molecule type" value="Genomic_DNA"/>
</dbReference>
<dbReference type="PANTHER" id="PTHR47203:SF1">
    <property type="entry name" value="HYPOTHETICAL BASE EXCISION DNA REPAIR PROTEIN (EUROFUNG)"/>
    <property type="match status" value="1"/>
</dbReference>
<feature type="region of interest" description="Disordered" evidence="1">
    <location>
        <begin position="446"/>
        <end position="481"/>
    </location>
</feature>
<feature type="compositionally biased region" description="Basic and acidic residues" evidence="1">
    <location>
        <begin position="417"/>
        <end position="433"/>
    </location>
</feature>
<reference evidence="4" key="1">
    <citation type="submission" date="2016-09" db="EMBL/GenBank/DDBJ databases">
        <authorList>
            <person name="Jeantristanb JTB J.-T."/>
            <person name="Ricardo R."/>
        </authorList>
    </citation>
    <scope>NUCLEOTIDE SEQUENCE [LARGE SCALE GENOMIC DNA]</scope>
</reference>
<dbReference type="SMART" id="SM00478">
    <property type="entry name" value="ENDO3c"/>
    <property type="match status" value="1"/>
</dbReference>
<dbReference type="AlphaFoldDB" id="A0A238FMZ7"/>
<dbReference type="CDD" id="cd00056">
    <property type="entry name" value="ENDO3c"/>
    <property type="match status" value="1"/>
</dbReference>
<evidence type="ECO:0000313" key="3">
    <source>
        <dbReference type="EMBL" id="SCV73264.1"/>
    </source>
</evidence>
<organism evidence="3 4">
    <name type="scientific">Microbotryum intermedium</name>
    <dbReference type="NCBI Taxonomy" id="269621"/>
    <lineage>
        <taxon>Eukaryota</taxon>
        <taxon>Fungi</taxon>
        <taxon>Dikarya</taxon>
        <taxon>Basidiomycota</taxon>
        <taxon>Pucciniomycotina</taxon>
        <taxon>Microbotryomycetes</taxon>
        <taxon>Microbotryales</taxon>
        <taxon>Microbotryaceae</taxon>
        <taxon>Microbotryum</taxon>
    </lineage>
</organism>
<dbReference type="PANTHER" id="PTHR47203">
    <property type="match status" value="1"/>
</dbReference>
<dbReference type="Gene3D" id="1.10.340.30">
    <property type="entry name" value="Hypothetical protein, domain 2"/>
    <property type="match status" value="1"/>
</dbReference>
<dbReference type="GO" id="GO:0006285">
    <property type="term" value="P:base-excision repair, AP site formation"/>
    <property type="evidence" value="ECO:0007669"/>
    <property type="project" value="UniProtKB-ARBA"/>
</dbReference>
<feature type="compositionally biased region" description="Basic residues" evidence="1">
    <location>
        <begin position="406"/>
        <end position="416"/>
    </location>
</feature>
<feature type="region of interest" description="Disordered" evidence="1">
    <location>
        <begin position="404"/>
        <end position="433"/>
    </location>
</feature>
<accession>A0A238FMZ7</accession>
<evidence type="ECO:0000256" key="1">
    <source>
        <dbReference type="SAM" id="MobiDB-lite"/>
    </source>
</evidence>
<dbReference type="Gene3D" id="1.10.1670.10">
    <property type="entry name" value="Helix-hairpin-Helix base-excision DNA repair enzymes (C-terminal)"/>
    <property type="match status" value="1"/>
</dbReference>
<dbReference type="Proteomes" id="UP000198372">
    <property type="component" value="Unassembled WGS sequence"/>
</dbReference>
<dbReference type="InterPro" id="IPR003265">
    <property type="entry name" value="HhH-GPD_domain"/>
</dbReference>
<dbReference type="Pfam" id="PF00730">
    <property type="entry name" value="HhH-GPD"/>
    <property type="match status" value="1"/>
</dbReference>
<sequence length="481" mass="52900">MPRTSTRIKATPSAIDGGLNTSTNKMSPLKFDLSLPTALSTPKRVTRSNASRCVVKDEQVKHEEAFTTPIQTQHVKKGVIDAFDVETPQGLSPSSVKKLAILDKMLGVSPYPDLMRPTPEECEDVYVRLCQGHGVPIRPKVVEDRPNAVAGCGQTPDVLDALIRTTLSQNTRSLNSTNAKNAMDRVYGRAEHRKVLQGGEGRLEQTIRCGGLAKVKAKSIIKILTRLDQRQGGQGQLSLDYLHAMSDKEAMKELCSFDLIGVKTASCVLLFCLGRESFAVDTHVHRITQFLNWVPPSASRDETFFHLDVRIPDQLKYGLHSLLVRHGRGCEKCSAKGVTSMDFIAWCPLKGLIGGRGKGKGNKGDKMGDEEDGDVVVKVEDEKEVVETRVEGIEGVEGVANETTRVRPRRRATSGRKVKDERGSESEVEGEKEVVKKRKVKVARKVEDDEREMSGVRPSVAAEMSKSLQDGGLQVRGVELH</sequence>
<feature type="domain" description="HhH-GPD" evidence="2">
    <location>
        <begin position="167"/>
        <end position="329"/>
    </location>
</feature>